<reference evidence="2 3" key="1">
    <citation type="journal article" date="2024" name="Nat. Commun.">
        <title>Phylogenomics reveals the evolutionary origins of lichenization in chlorophyte algae.</title>
        <authorList>
            <person name="Puginier C."/>
            <person name="Libourel C."/>
            <person name="Otte J."/>
            <person name="Skaloud P."/>
            <person name="Haon M."/>
            <person name="Grisel S."/>
            <person name="Petersen M."/>
            <person name="Berrin J.G."/>
            <person name="Delaux P.M."/>
            <person name="Dal Grande F."/>
            <person name="Keller J."/>
        </authorList>
    </citation>
    <scope>NUCLEOTIDE SEQUENCE [LARGE SCALE GENOMIC DNA]</scope>
    <source>
        <strain evidence="2 3">SAG 2036</strain>
    </source>
</reference>
<comment type="caution">
    <text evidence="2">The sequence shown here is derived from an EMBL/GenBank/DDBJ whole genome shotgun (WGS) entry which is preliminary data.</text>
</comment>
<dbReference type="EMBL" id="JALJOQ010000001">
    <property type="protein sequence ID" value="KAK9815142.1"/>
    <property type="molecule type" value="Genomic_DNA"/>
</dbReference>
<dbReference type="Proteomes" id="UP001465755">
    <property type="component" value="Unassembled WGS sequence"/>
</dbReference>
<feature type="region of interest" description="Disordered" evidence="1">
    <location>
        <begin position="79"/>
        <end position="161"/>
    </location>
</feature>
<dbReference type="AlphaFoldDB" id="A0AAW1Q442"/>
<evidence type="ECO:0000313" key="2">
    <source>
        <dbReference type="EMBL" id="KAK9815142.1"/>
    </source>
</evidence>
<evidence type="ECO:0000313" key="3">
    <source>
        <dbReference type="Proteomes" id="UP001465755"/>
    </source>
</evidence>
<evidence type="ECO:0000256" key="1">
    <source>
        <dbReference type="SAM" id="MobiDB-lite"/>
    </source>
</evidence>
<name>A0AAW1Q442_9CHLO</name>
<protein>
    <submittedName>
        <fullName evidence="2">Uncharacterized protein</fullName>
    </submittedName>
</protein>
<organism evidence="2 3">
    <name type="scientific">Symbiochloris irregularis</name>
    <dbReference type="NCBI Taxonomy" id="706552"/>
    <lineage>
        <taxon>Eukaryota</taxon>
        <taxon>Viridiplantae</taxon>
        <taxon>Chlorophyta</taxon>
        <taxon>core chlorophytes</taxon>
        <taxon>Trebouxiophyceae</taxon>
        <taxon>Trebouxiales</taxon>
        <taxon>Trebouxiaceae</taxon>
        <taxon>Symbiochloris</taxon>
    </lineage>
</organism>
<keyword evidence="3" id="KW-1185">Reference proteome</keyword>
<sequence length="304" mass="32357">MAFLNRVFHFTKTVEFLGERAVEVAAASVAAAFWATKQDVVITRIPHPTKIPQWLEFTLAEKVRLEQSALRNTTAAINNAAPGVEGTPASRSGFLRTHQSASSQGPQVYSGAQQVAQNKTHGTTQAEDSQVEGQCEPGQQLPEGAEGDEEDNPDPAPCCASTFHAAQNITPQLLPTSTAQLEGSNMLSQPLPEGVQRNVEDNSELAPCPSEKESDFTQIDRGIPAQKQCGGPTMDDQMCIEYRGQALTAGDHGKDDEAGQGPSLQMSDASLQSGWQQCSTCCPPGAEATFACGRQGLVDRTAEG</sequence>
<feature type="compositionally biased region" description="Polar residues" evidence="1">
    <location>
        <begin position="97"/>
        <end position="132"/>
    </location>
</feature>
<gene>
    <name evidence="2" type="ORF">WJX73_008661</name>
</gene>
<proteinExistence type="predicted"/>
<accession>A0AAW1Q442</accession>